<evidence type="ECO:0000256" key="2">
    <source>
        <dbReference type="ARBA" id="ARBA00005336"/>
    </source>
</evidence>
<dbReference type="InterPro" id="IPR050226">
    <property type="entry name" value="NagZ_Beta-hexosaminidase"/>
</dbReference>
<name>A0A2R2JFS5_9ZZZZ</name>
<dbReference type="PANTHER" id="PTHR30480:SF13">
    <property type="entry name" value="BETA-HEXOSAMINIDASE"/>
    <property type="match status" value="1"/>
</dbReference>
<evidence type="ECO:0000256" key="5">
    <source>
        <dbReference type="ARBA" id="ARBA00023295"/>
    </source>
</evidence>
<dbReference type="InterPro" id="IPR036962">
    <property type="entry name" value="Glyco_hydro_3_N_sf"/>
</dbReference>
<evidence type="ECO:0007829" key="8">
    <source>
        <dbReference type="PDB" id="5VQD"/>
    </source>
</evidence>
<dbReference type="SMR" id="A0A2R2JFS5"/>
<dbReference type="GO" id="GO:0005975">
    <property type="term" value="P:carbohydrate metabolic process"/>
    <property type="evidence" value="ECO:0007669"/>
    <property type="project" value="InterPro"/>
</dbReference>
<dbReference type="InterPro" id="IPR001764">
    <property type="entry name" value="Glyco_hydro_3_N"/>
</dbReference>
<comment type="similarity">
    <text evidence="2">Belongs to the glycosyl hydrolase 3 family.</text>
</comment>
<dbReference type="PDBsum" id="5VQD"/>
<dbReference type="GO" id="GO:0004563">
    <property type="term" value="F:beta-N-acetylhexosaminidase activity"/>
    <property type="evidence" value="ECO:0007669"/>
    <property type="project" value="UniProtKB-EC"/>
</dbReference>
<dbReference type="AlphaFoldDB" id="A0A2R2JFS5"/>
<dbReference type="PDB" id="5VQE">
    <property type="method" value="X-ray"/>
    <property type="resolution" value="1.89 A"/>
    <property type="chains" value="A=1-573"/>
</dbReference>
<evidence type="ECO:0007829" key="9">
    <source>
        <dbReference type="PDB" id="5VQE"/>
    </source>
</evidence>
<keyword evidence="4" id="KW-0378">Hydrolase</keyword>
<dbReference type="GO" id="GO:0009254">
    <property type="term" value="P:peptidoglycan turnover"/>
    <property type="evidence" value="ECO:0007669"/>
    <property type="project" value="TreeGrafter"/>
</dbReference>
<keyword evidence="8 9" id="KW-0002">3D-structure</keyword>
<reference evidence="8 9" key="1">
    <citation type="journal article" date="2018" name="J. Biol. Chem.">
        <title>Structural and mechanistic analysis of a beta-glycoside phosphorylase identified by screening a metagenomic library.</title>
        <authorList>
            <person name="Macdonald S.S."/>
            <person name="Patel A."/>
            <person name="Larmour V.L.C."/>
            <person name="Morgan-Lang C."/>
            <person name="Hallam S.J."/>
            <person name="Mark B.L."/>
            <person name="Withers S.G."/>
        </authorList>
    </citation>
    <scope>X-RAY CRYSTALLOGRAPHY (2.10 ANGSTROMS)</scope>
</reference>
<dbReference type="EC" id="3.2.1.52" evidence="3"/>
<dbReference type="Gene3D" id="3.40.50.1700">
    <property type="entry name" value="Glycoside hydrolase family 3 C-terminal domain"/>
    <property type="match status" value="2"/>
</dbReference>
<keyword evidence="5" id="KW-0326">Glycosidase</keyword>
<accession>A0A2R2JFS5</accession>
<feature type="domain" description="Glycoside hydrolase family 3 N-terminal" evidence="6">
    <location>
        <begin position="31"/>
        <end position="351"/>
    </location>
</feature>
<organism evidence="7">
    <name type="scientific">unidentified</name>
    <dbReference type="NCBI Taxonomy" id="32644"/>
    <lineage>
        <taxon>unclassified sequences</taxon>
    </lineage>
</organism>
<dbReference type="SUPFAM" id="SSF51445">
    <property type="entry name" value="(Trans)glycosidases"/>
    <property type="match status" value="1"/>
</dbReference>
<dbReference type="PDB" id="5VQD">
    <property type="method" value="X-ray"/>
    <property type="resolution" value="2.10 A"/>
    <property type="chains" value="A=1-573"/>
</dbReference>
<evidence type="ECO:0000259" key="6">
    <source>
        <dbReference type="Pfam" id="PF00933"/>
    </source>
</evidence>
<dbReference type="Gene3D" id="3.20.20.300">
    <property type="entry name" value="Glycoside hydrolase, family 3, N-terminal domain"/>
    <property type="match status" value="1"/>
</dbReference>
<comment type="catalytic activity">
    <reaction evidence="1">
        <text>Hydrolysis of terminal non-reducing N-acetyl-D-hexosamine residues in N-acetyl-beta-D-hexosaminides.</text>
        <dbReference type="EC" id="3.2.1.52"/>
    </reaction>
</comment>
<dbReference type="PANTHER" id="PTHR30480">
    <property type="entry name" value="BETA-HEXOSAMINIDASE-RELATED"/>
    <property type="match status" value="1"/>
</dbReference>
<dbReference type="PDBsum" id="5VQE"/>
<protein>
    <recommendedName>
        <fullName evidence="3">beta-N-acetylhexosaminidase</fullName>
        <ecNumber evidence="3">3.2.1.52</ecNumber>
    </recommendedName>
</protein>
<evidence type="ECO:0000256" key="3">
    <source>
        <dbReference type="ARBA" id="ARBA00012663"/>
    </source>
</evidence>
<dbReference type="Pfam" id="PF00933">
    <property type="entry name" value="Glyco_hydro_3"/>
    <property type="match status" value="1"/>
</dbReference>
<sequence length="573" mass="64589">MYESILSIKPYNLSKEQITWVNQTLVSLSDDEKLGQLICEIIWDKPGCDPLDVMKHFLPGAVMYRPFKAKRMREFTQRLQKASKIPLLIACNLERGGSGGNGGMEDGTYVASPMGVAATDDESSAEHLGEVCASEGSAVGVNWTYEPIIDIDMNPENPITNVRTYGSDPERIIRMAKAYCRGCRKWGVLTTIKHFPGDGVDYRDQHLMSSVNNLSADEWMDTYGRIYQALIEDGAETLMSAHIRQPNVTRMVNPLIKDEEIMPGSLSKELMQGILRGRFHFNGLICTDATQMVGYTCSMPRHEALPTSIQNGADMLTFTLNPTEDFKALQEGLSCGLLTHERLDEAVARILGMKAKLRLPERKDVVPPLHAMERIQSKKHKKWALEIADESITLVKDKQKGLLPLSPQKTKRIILVQATNEKPEGGYLSEARLFKGLLEKEGFIVHWFEEVPRPGTGYSIEDLKRDTDLFIYYANFKVSSNQTTIRLVWSDFLGDSSPKFVCDVPTLFLSFSNPYHLVDVPMVKTYINAYTSNEATVRMMIEKLMGRSSFKGKSPVDPFAGLWDARLHHHHHH</sequence>
<proteinExistence type="evidence at protein level"/>
<evidence type="ECO:0000256" key="1">
    <source>
        <dbReference type="ARBA" id="ARBA00001231"/>
    </source>
</evidence>
<evidence type="ECO:0000256" key="4">
    <source>
        <dbReference type="ARBA" id="ARBA00022801"/>
    </source>
</evidence>
<dbReference type="InterPro" id="IPR017853">
    <property type="entry name" value="GH"/>
</dbReference>
<evidence type="ECO:0000313" key="7">
    <source>
        <dbReference type="PDB" id="5VQD"/>
    </source>
</evidence>
<dbReference type="InterPro" id="IPR036881">
    <property type="entry name" value="Glyco_hydro_3_C_sf"/>
</dbReference>